<evidence type="ECO:0000313" key="2">
    <source>
        <dbReference type="Proteomes" id="UP000790709"/>
    </source>
</evidence>
<reference evidence="1" key="1">
    <citation type="journal article" date="2021" name="New Phytol.">
        <title>Evolutionary innovations through gain and loss of genes in the ectomycorrhizal Boletales.</title>
        <authorList>
            <person name="Wu G."/>
            <person name="Miyauchi S."/>
            <person name="Morin E."/>
            <person name="Kuo A."/>
            <person name="Drula E."/>
            <person name="Varga T."/>
            <person name="Kohler A."/>
            <person name="Feng B."/>
            <person name="Cao Y."/>
            <person name="Lipzen A."/>
            <person name="Daum C."/>
            <person name="Hundley H."/>
            <person name="Pangilinan J."/>
            <person name="Johnson J."/>
            <person name="Barry K."/>
            <person name="LaButti K."/>
            <person name="Ng V."/>
            <person name="Ahrendt S."/>
            <person name="Min B."/>
            <person name="Choi I.G."/>
            <person name="Park H."/>
            <person name="Plett J.M."/>
            <person name="Magnuson J."/>
            <person name="Spatafora J.W."/>
            <person name="Nagy L.G."/>
            <person name="Henrissat B."/>
            <person name="Grigoriev I.V."/>
            <person name="Yang Z.L."/>
            <person name="Xu J."/>
            <person name="Martin F.M."/>
        </authorList>
    </citation>
    <scope>NUCLEOTIDE SEQUENCE</scope>
    <source>
        <strain evidence="1">KUC20120723A-06</strain>
    </source>
</reference>
<gene>
    <name evidence="1" type="ORF">BV22DRAFT_1051576</name>
</gene>
<sequence>MDQIDHVFGKSSNPQPTRGRQNASQWRKSAQKGNKRKPAAKAVTVVVVDLKPNEKLESDDESTKTTGMDEEEDSVIGATVPPGSALPVDIQAASCVASWKDATTAFALPQKRVKKELIPVVHSLADDRIPRRRAIPLACGPAVRVESNFPTMCSLVENKTFDFILARGLNNCGLPCHAASSQMDPWDVLVKSFGEDMSMKLGNKH</sequence>
<comment type="caution">
    <text evidence="1">The sequence shown here is derived from an EMBL/GenBank/DDBJ whole genome shotgun (WGS) entry which is preliminary data.</text>
</comment>
<organism evidence="1 2">
    <name type="scientific">Leucogyrophana mollusca</name>
    <dbReference type="NCBI Taxonomy" id="85980"/>
    <lineage>
        <taxon>Eukaryota</taxon>
        <taxon>Fungi</taxon>
        <taxon>Dikarya</taxon>
        <taxon>Basidiomycota</taxon>
        <taxon>Agaricomycotina</taxon>
        <taxon>Agaricomycetes</taxon>
        <taxon>Agaricomycetidae</taxon>
        <taxon>Boletales</taxon>
        <taxon>Boletales incertae sedis</taxon>
        <taxon>Leucogyrophana</taxon>
    </lineage>
</organism>
<protein>
    <submittedName>
        <fullName evidence="1">Uncharacterized protein</fullName>
    </submittedName>
</protein>
<dbReference type="EMBL" id="MU266749">
    <property type="protein sequence ID" value="KAH7918683.1"/>
    <property type="molecule type" value="Genomic_DNA"/>
</dbReference>
<keyword evidence="2" id="KW-1185">Reference proteome</keyword>
<accession>A0ACB8B0Q9</accession>
<evidence type="ECO:0000313" key="1">
    <source>
        <dbReference type="EMBL" id="KAH7918683.1"/>
    </source>
</evidence>
<proteinExistence type="predicted"/>
<dbReference type="Proteomes" id="UP000790709">
    <property type="component" value="Unassembled WGS sequence"/>
</dbReference>
<name>A0ACB8B0Q9_9AGAM</name>